<gene>
    <name evidence="2" type="ORF">QBC33DRAFT_559469</name>
</gene>
<accession>A0AAJ0FLJ3</accession>
<sequence length="604" mass="66959">MDSDGSSNGPDEGDEPILSGGQADDSQAGESADSDEYGLPEYDERRRREVDSDDSIYEPEPTDEEDEDGNPLSDLEPEPGVGLPFRSVKPEAGEDPISLARIPASSPPWHPFKRPADSSAIDLRPFKRTRGDFNRGYLDLLNIDIEDAAAHYVPHDGPELPSSQIGLTIWTPLEKEMFFEALSRLGRDGVPGISRRIGSKSDLEVQQYLRVLDDAIAARKQSGNLEPSYPVDFPAAVEISPKCCKLLEGAADVISLRQEQHEEAREEERWGKGWLVTPFNYRDIEATRSAGMPSVQLFRVASWLRLSERVFMNASYPENNWQHVSEDNPSIRATALEDFYSLAVSITRRLVSATIYVSTSRIRAKQSVYPETRGLVWPKDVEAAALSIGLKTNSKKFWAGCARRLRLAVFDDDDDDDADDDVEAEHGDKARGILSFDEVEAALGGHDSMPEAEPVDEESDELMSLSETPSLDDLSDLEAEEDAGPAVTPDIELPDEQYAEVDEDEVRAESRELLLHTAFDHPRTTRTREALESRIAAELRHVAHADTMDARATYLEEKRLWNVLGRAAPDELVRVEQPAAPPRLSHTVNDLCPAGEDGRTGGRG</sequence>
<dbReference type="InterPro" id="IPR009057">
    <property type="entry name" value="Homeodomain-like_sf"/>
</dbReference>
<feature type="region of interest" description="Disordered" evidence="1">
    <location>
        <begin position="1"/>
        <end position="91"/>
    </location>
</feature>
<dbReference type="SUPFAM" id="SSF46689">
    <property type="entry name" value="Homeodomain-like"/>
    <property type="match status" value="1"/>
</dbReference>
<dbReference type="GO" id="GO:0006361">
    <property type="term" value="P:transcription initiation at RNA polymerase I promoter"/>
    <property type="evidence" value="ECO:0007669"/>
    <property type="project" value="TreeGrafter"/>
</dbReference>
<dbReference type="RefSeq" id="XP_060282952.1">
    <property type="nucleotide sequence ID" value="XM_060429976.1"/>
</dbReference>
<dbReference type="CDD" id="cd00167">
    <property type="entry name" value="SANT"/>
    <property type="match status" value="1"/>
</dbReference>
<proteinExistence type="predicted"/>
<dbReference type="Proteomes" id="UP001244011">
    <property type="component" value="Unassembled WGS sequence"/>
</dbReference>
<keyword evidence="3" id="KW-1185">Reference proteome</keyword>
<dbReference type="EMBL" id="MU839010">
    <property type="protein sequence ID" value="KAK1766739.1"/>
    <property type="molecule type" value="Genomic_DNA"/>
</dbReference>
<name>A0AAJ0FLJ3_9PEZI</name>
<evidence type="ECO:0000256" key="1">
    <source>
        <dbReference type="SAM" id="MobiDB-lite"/>
    </source>
</evidence>
<reference evidence="2" key="1">
    <citation type="submission" date="2023-06" db="EMBL/GenBank/DDBJ databases">
        <title>Genome-scale phylogeny and comparative genomics of the fungal order Sordariales.</title>
        <authorList>
            <consortium name="Lawrence Berkeley National Laboratory"/>
            <person name="Hensen N."/>
            <person name="Bonometti L."/>
            <person name="Westerberg I."/>
            <person name="Brannstrom I.O."/>
            <person name="Guillou S."/>
            <person name="Cros-Aarteil S."/>
            <person name="Calhoun S."/>
            <person name="Haridas S."/>
            <person name="Kuo A."/>
            <person name="Mondo S."/>
            <person name="Pangilinan J."/>
            <person name="Riley R."/>
            <person name="Labutti K."/>
            <person name="Andreopoulos B."/>
            <person name="Lipzen A."/>
            <person name="Chen C."/>
            <person name="Yanf M."/>
            <person name="Daum C."/>
            <person name="Ng V."/>
            <person name="Clum A."/>
            <person name="Steindorff A."/>
            <person name="Ohm R."/>
            <person name="Martin F."/>
            <person name="Silar P."/>
            <person name="Natvig D."/>
            <person name="Lalanne C."/>
            <person name="Gautier V."/>
            <person name="Ament-Velasquez S.L."/>
            <person name="Kruys A."/>
            <person name="Hutchinson M.I."/>
            <person name="Powell A.J."/>
            <person name="Barry K."/>
            <person name="Miller A.N."/>
            <person name="Grigoriev I.V."/>
            <person name="Debuchy R."/>
            <person name="Gladieux P."/>
            <person name="Thoren M.H."/>
            <person name="Johannesson H."/>
        </authorList>
    </citation>
    <scope>NUCLEOTIDE SEQUENCE</scope>
    <source>
        <strain evidence="2">8032-3</strain>
    </source>
</reference>
<protein>
    <recommendedName>
        <fullName evidence="4">Myb-like domain-containing protein</fullName>
    </recommendedName>
</protein>
<feature type="compositionally biased region" description="Acidic residues" evidence="1">
    <location>
        <begin position="51"/>
        <end position="69"/>
    </location>
</feature>
<organism evidence="2 3">
    <name type="scientific">Phialemonium atrogriseum</name>
    <dbReference type="NCBI Taxonomy" id="1093897"/>
    <lineage>
        <taxon>Eukaryota</taxon>
        <taxon>Fungi</taxon>
        <taxon>Dikarya</taxon>
        <taxon>Ascomycota</taxon>
        <taxon>Pezizomycotina</taxon>
        <taxon>Sordariomycetes</taxon>
        <taxon>Sordariomycetidae</taxon>
        <taxon>Cephalothecales</taxon>
        <taxon>Cephalothecaceae</taxon>
        <taxon>Phialemonium</taxon>
    </lineage>
</organism>
<evidence type="ECO:0008006" key="4">
    <source>
        <dbReference type="Google" id="ProtNLM"/>
    </source>
</evidence>
<dbReference type="GO" id="GO:0001181">
    <property type="term" value="F:RNA polymerase I general transcription initiation factor activity"/>
    <property type="evidence" value="ECO:0007669"/>
    <property type="project" value="TreeGrafter"/>
</dbReference>
<dbReference type="PANTHER" id="PTHR28079">
    <property type="entry name" value="RNA POLYMERASE I-SPECIFIC TRANSCRIPTION INITIATION FACTOR RRN5"/>
    <property type="match status" value="1"/>
</dbReference>
<evidence type="ECO:0000313" key="3">
    <source>
        <dbReference type="Proteomes" id="UP001244011"/>
    </source>
</evidence>
<dbReference type="InterPro" id="IPR001005">
    <property type="entry name" value="SANT/Myb"/>
</dbReference>
<comment type="caution">
    <text evidence="2">The sequence shown here is derived from an EMBL/GenBank/DDBJ whole genome shotgun (WGS) entry which is preliminary data.</text>
</comment>
<dbReference type="GeneID" id="85313163"/>
<feature type="region of interest" description="Disordered" evidence="1">
    <location>
        <begin position="578"/>
        <end position="604"/>
    </location>
</feature>
<evidence type="ECO:0000313" key="2">
    <source>
        <dbReference type="EMBL" id="KAK1766739.1"/>
    </source>
</evidence>
<dbReference type="AlphaFoldDB" id="A0AAJ0FLJ3"/>
<dbReference type="GO" id="GO:0000500">
    <property type="term" value="C:RNA polymerase I upstream activating factor complex"/>
    <property type="evidence" value="ECO:0007669"/>
    <property type="project" value="InterPro"/>
</dbReference>
<dbReference type="PANTHER" id="PTHR28079:SF1">
    <property type="entry name" value="RNA POLYMERASE I-SPECIFIC TRANSCRIPTION INITIATION FACTOR RRN5"/>
    <property type="match status" value="1"/>
</dbReference>
<dbReference type="GO" id="GO:0000182">
    <property type="term" value="F:rDNA binding"/>
    <property type="evidence" value="ECO:0007669"/>
    <property type="project" value="TreeGrafter"/>
</dbReference>
<dbReference type="GO" id="GO:0042790">
    <property type="term" value="P:nucleolar large rRNA transcription by RNA polymerase I"/>
    <property type="evidence" value="ECO:0007669"/>
    <property type="project" value="InterPro"/>
</dbReference>
<dbReference type="InterPro" id="IPR039601">
    <property type="entry name" value="Rrn5"/>
</dbReference>